<comment type="cofactor">
    <cofactor evidence="9">
        <name>Zn(2+)</name>
        <dbReference type="ChEBI" id="CHEBI:29105"/>
    </cofactor>
    <text evidence="9">Binds 1 zinc ion per subunit.</text>
</comment>
<dbReference type="CDD" id="cd14817">
    <property type="entry name" value="D-Ala-D-Ala_dipeptidase_VanX"/>
    <property type="match status" value="1"/>
</dbReference>
<evidence type="ECO:0000256" key="1">
    <source>
        <dbReference type="ARBA" id="ARBA00001362"/>
    </source>
</evidence>
<evidence type="ECO:0000256" key="7">
    <source>
        <dbReference type="ARBA" id="ARBA00023049"/>
    </source>
</evidence>
<keyword evidence="2 9" id="KW-0645">Protease</keyword>
<evidence type="ECO:0000256" key="3">
    <source>
        <dbReference type="ARBA" id="ARBA00022723"/>
    </source>
</evidence>
<reference evidence="12 13" key="1">
    <citation type="submission" date="2021-12" db="EMBL/GenBank/DDBJ databases">
        <title>Discovery of the Pendulisporaceae a myxobacterial family with distinct sporulation behavior and unique specialized metabolism.</title>
        <authorList>
            <person name="Garcia R."/>
            <person name="Popoff A."/>
            <person name="Bader C.D."/>
            <person name="Loehr J."/>
            <person name="Walesch S."/>
            <person name="Walt C."/>
            <person name="Boldt J."/>
            <person name="Bunk B."/>
            <person name="Haeckl F.J.F.P.J."/>
            <person name="Gunesch A.P."/>
            <person name="Birkelbach J."/>
            <person name="Nuebel U."/>
            <person name="Pietschmann T."/>
            <person name="Bach T."/>
            <person name="Mueller R."/>
        </authorList>
    </citation>
    <scope>NUCLEOTIDE SEQUENCE [LARGE SCALE GENOMIC DNA]</scope>
    <source>
        <strain evidence="12 13">MSr11954</strain>
    </source>
</reference>
<evidence type="ECO:0000256" key="11">
    <source>
        <dbReference type="SAM" id="SignalP"/>
    </source>
</evidence>
<proteinExistence type="inferred from homology"/>
<feature type="binding site" evidence="9">
    <location>
        <position position="178"/>
    </location>
    <ligand>
        <name>Zn(2+)</name>
        <dbReference type="ChEBI" id="CHEBI:29105"/>
        <note>catalytic</note>
    </ligand>
</feature>
<keyword evidence="8 10" id="KW-0961">Cell wall biogenesis/degradation</keyword>
<keyword evidence="4 9" id="KW-0378">Hydrolase</keyword>
<dbReference type="Proteomes" id="UP001370348">
    <property type="component" value="Chromosome"/>
</dbReference>
<dbReference type="EMBL" id="CP089984">
    <property type="protein sequence ID" value="WXB16100.1"/>
    <property type="molecule type" value="Genomic_DNA"/>
</dbReference>
<feature type="site" description="Transition state stabilizer" evidence="9">
    <location>
        <position position="126"/>
    </location>
</feature>
<organism evidence="12 13">
    <name type="scientific">Pendulispora albinea</name>
    <dbReference type="NCBI Taxonomy" id="2741071"/>
    <lineage>
        <taxon>Bacteria</taxon>
        <taxon>Pseudomonadati</taxon>
        <taxon>Myxococcota</taxon>
        <taxon>Myxococcia</taxon>
        <taxon>Myxococcales</taxon>
        <taxon>Sorangiineae</taxon>
        <taxon>Pendulisporaceae</taxon>
        <taxon>Pendulispora</taxon>
    </lineage>
</organism>
<evidence type="ECO:0000256" key="10">
    <source>
        <dbReference type="PIRNR" id="PIRNR026671"/>
    </source>
</evidence>
<evidence type="ECO:0000313" key="13">
    <source>
        <dbReference type="Proteomes" id="UP001370348"/>
    </source>
</evidence>
<feature type="chain" id="PRO_5045152613" description="D-alanyl-D-alanine dipeptidase" evidence="11">
    <location>
        <begin position="30"/>
        <end position="281"/>
    </location>
</feature>
<comment type="function">
    <text evidence="9 10">Catalyzes hydrolysis of the D-alanyl-D-alanine dipeptide.</text>
</comment>
<dbReference type="PANTHER" id="PTHR43126:SF1">
    <property type="entry name" value="D-ALANYL-D-ALANINE DIPEPTIDASE"/>
    <property type="match status" value="1"/>
</dbReference>
<evidence type="ECO:0000313" key="12">
    <source>
        <dbReference type="EMBL" id="WXB16100.1"/>
    </source>
</evidence>
<keyword evidence="3 9" id="KW-0479">Metal-binding</keyword>
<gene>
    <name evidence="12" type="ORF">LZC94_02235</name>
</gene>
<evidence type="ECO:0000256" key="8">
    <source>
        <dbReference type="ARBA" id="ARBA00023316"/>
    </source>
</evidence>
<dbReference type="EC" id="3.4.13.22" evidence="9 10"/>
<dbReference type="HAMAP" id="MF_01924">
    <property type="entry name" value="A_A_dipeptidase"/>
    <property type="match status" value="1"/>
</dbReference>
<name>A0ABZ2LZE9_9BACT</name>
<dbReference type="PIRSF" id="PIRSF026671">
    <property type="entry name" value="AA_dipeptidase"/>
    <property type="match status" value="1"/>
</dbReference>
<dbReference type="InterPro" id="IPR000755">
    <property type="entry name" value="A_A_dipeptidase"/>
</dbReference>
<sequence>MTKARLNLRMQLASVIVASVSMFFLPACAGREGGGAAASTEGGEESLTDRDLTHRPSWAFVSIADVDPTIIVEMRYYGVHNFVGKQVRGYNAPKCYLTKPAATALARVQAELKPMNLSLKVYDCYRPQRGVDHFVEWAKDLADTKMKKEFYPTVDKSRLFIDGYIAEKSGHTRGSTMDLTIVSLPAGDQEVYKEGDPLRECTLPADQRFKDNSLDFGTGYDCFDVQSHAYNPALPGPHRGLRMLLQSIMDKHGFKGLAEEWWHFTLRNEPFPNTYFNFPIE</sequence>
<keyword evidence="6 9" id="KW-0224">Dipeptidase</keyword>
<dbReference type="Pfam" id="PF01427">
    <property type="entry name" value="Peptidase_M15"/>
    <property type="match status" value="2"/>
</dbReference>
<feature type="binding site" evidence="9">
    <location>
        <position position="263"/>
    </location>
    <ligand>
        <name>Zn(2+)</name>
        <dbReference type="ChEBI" id="CHEBI:29105"/>
        <note>catalytic</note>
    </ligand>
</feature>
<keyword evidence="13" id="KW-1185">Reference proteome</keyword>
<dbReference type="Gene3D" id="3.30.1380.10">
    <property type="match status" value="1"/>
</dbReference>
<accession>A0ABZ2LZE9</accession>
<keyword evidence="5 9" id="KW-0862">Zinc</keyword>
<comment type="catalytic activity">
    <reaction evidence="1 9 10">
        <text>D-alanyl-D-alanine + H2O = 2 D-alanine</text>
        <dbReference type="Rhea" id="RHEA:20661"/>
        <dbReference type="ChEBI" id="CHEBI:15377"/>
        <dbReference type="ChEBI" id="CHEBI:57416"/>
        <dbReference type="ChEBI" id="CHEBI:57822"/>
        <dbReference type="EC" id="3.4.13.22"/>
    </reaction>
</comment>
<evidence type="ECO:0000256" key="9">
    <source>
        <dbReference type="HAMAP-Rule" id="MF_01924"/>
    </source>
</evidence>
<keyword evidence="11" id="KW-0732">Signal</keyword>
<evidence type="ECO:0000256" key="5">
    <source>
        <dbReference type="ARBA" id="ARBA00022833"/>
    </source>
</evidence>
<dbReference type="InterPro" id="IPR009045">
    <property type="entry name" value="Zn_M74/Hedgehog-like"/>
</dbReference>
<protein>
    <recommendedName>
        <fullName evidence="9 10">D-alanyl-D-alanine dipeptidase</fullName>
        <shortName evidence="9 10">D-Ala-D-Ala dipeptidase</shortName>
        <ecNumber evidence="9 10">3.4.13.22</ecNumber>
    </recommendedName>
</protein>
<evidence type="ECO:0000256" key="4">
    <source>
        <dbReference type="ARBA" id="ARBA00022801"/>
    </source>
</evidence>
<dbReference type="RefSeq" id="WP_394825728.1">
    <property type="nucleotide sequence ID" value="NZ_CP089984.1"/>
</dbReference>
<feature type="binding site" evidence="9">
    <location>
        <position position="171"/>
    </location>
    <ligand>
        <name>Zn(2+)</name>
        <dbReference type="ChEBI" id="CHEBI:29105"/>
        <note>catalytic</note>
    </ligand>
</feature>
<keyword evidence="7 9" id="KW-0482">Metalloprotease</keyword>
<evidence type="ECO:0000256" key="6">
    <source>
        <dbReference type="ARBA" id="ARBA00022997"/>
    </source>
</evidence>
<comment type="similarity">
    <text evidence="9 10">Belongs to the peptidase M15D family.</text>
</comment>
<feature type="active site" description="Proton donor/acceptor" evidence="9">
    <location>
        <position position="260"/>
    </location>
</feature>
<evidence type="ECO:0000256" key="2">
    <source>
        <dbReference type="ARBA" id="ARBA00022670"/>
    </source>
</evidence>
<dbReference type="PANTHER" id="PTHR43126">
    <property type="entry name" value="D-ALANYL-D-ALANINE DIPEPTIDASE"/>
    <property type="match status" value="1"/>
</dbReference>
<feature type="signal peptide" evidence="11">
    <location>
        <begin position="1"/>
        <end position="29"/>
    </location>
</feature>
<dbReference type="SUPFAM" id="SSF55166">
    <property type="entry name" value="Hedgehog/DD-peptidase"/>
    <property type="match status" value="1"/>
</dbReference>